<protein>
    <submittedName>
        <fullName evidence="2">Uncharacterized protein</fullName>
    </submittedName>
</protein>
<dbReference type="Proteomes" id="UP000283523">
    <property type="component" value="Unassembled WGS sequence"/>
</dbReference>
<dbReference type="AlphaFoldDB" id="A0A418M343"/>
<feature type="region of interest" description="Disordered" evidence="1">
    <location>
        <begin position="7"/>
        <end position="37"/>
    </location>
</feature>
<proteinExistence type="predicted"/>
<comment type="caution">
    <text evidence="2">The sequence shown here is derived from an EMBL/GenBank/DDBJ whole genome shotgun (WGS) entry which is preliminary data.</text>
</comment>
<evidence type="ECO:0000313" key="2">
    <source>
        <dbReference type="EMBL" id="RIV19970.1"/>
    </source>
</evidence>
<evidence type="ECO:0000256" key="1">
    <source>
        <dbReference type="SAM" id="MobiDB-lite"/>
    </source>
</evidence>
<accession>A0A418M343</accession>
<gene>
    <name evidence="2" type="ORF">DYU11_23945</name>
</gene>
<keyword evidence="3" id="KW-1185">Reference proteome</keyword>
<dbReference type="EMBL" id="QXED01000007">
    <property type="protein sequence ID" value="RIV19970.1"/>
    <property type="molecule type" value="Genomic_DNA"/>
</dbReference>
<name>A0A418M343_9BACT</name>
<reference evidence="2 3" key="1">
    <citation type="submission" date="2018-08" db="EMBL/GenBank/DDBJ databases">
        <title>Fibrisoma montanum sp. nov., isolated from Danxia mountain soil.</title>
        <authorList>
            <person name="Huang Y."/>
        </authorList>
    </citation>
    <scope>NUCLEOTIDE SEQUENCE [LARGE SCALE GENOMIC DNA]</scope>
    <source>
        <strain evidence="2 3">HYT19</strain>
    </source>
</reference>
<sequence length="106" mass="11845">MTIELYKTAAQEGADTVDSPVSNLPGKLPDEEPALDPDDLLGTFDSREEALVFLKNLLAAEQQVILDSRIVPFSQYTHIESLTVTVRDDDAAPQRRQYYLVTDEGY</sequence>
<evidence type="ECO:0000313" key="3">
    <source>
        <dbReference type="Proteomes" id="UP000283523"/>
    </source>
</evidence>
<dbReference type="OrthoDB" id="962701at2"/>
<dbReference type="RefSeq" id="WP_119670255.1">
    <property type="nucleotide sequence ID" value="NZ_QXED01000007.1"/>
</dbReference>
<organism evidence="2 3">
    <name type="scientific">Fibrisoma montanum</name>
    <dbReference type="NCBI Taxonomy" id="2305895"/>
    <lineage>
        <taxon>Bacteria</taxon>
        <taxon>Pseudomonadati</taxon>
        <taxon>Bacteroidota</taxon>
        <taxon>Cytophagia</taxon>
        <taxon>Cytophagales</taxon>
        <taxon>Spirosomataceae</taxon>
        <taxon>Fibrisoma</taxon>
    </lineage>
</organism>